<dbReference type="EMBL" id="JAUSUR010000001">
    <property type="protein sequence ID" value="MDQ0359841.1"/>
    <property type="molecule type" value="Genomic_DNA"/>
</dbReference>
<accession>A0ABU0DZG3</accession>
<keyword evidence="2" id="KW-1185">Reference proteome</keyword>
<proteinExistence type="predicted"/>
<protein>
    <submittedName>
        <fullName evidence="1">Uncharacterized protein</fullName>
    </submittedName>
</protein>
<reference evidence="1 2" key="1">
    <citation type="submission" date="2023-07" db="EMBL/GenBank/DDBJ databases">
        <title>Genomic Encyclopedia of Type Strains, Phase IV (KMG-IV): sequencing the most valuable type-strain genomes for metagenomic binning, comparative biology and taxonomic classification.</title>
        <authorList>
            <person name="Goeker M."/>
        </authorList>
    </citation>
    <scope>NUCLEOTIDE SEQUENCE [LARGE SCALE GENOMIC DNA]</scope>
    <source>
        <strain evidence="1 2">DSM 16784</strain>
    </source>
</reference>
<evidence type="ECO:0000313" key="1">
    <source>
        <dbReference type="EMBL" id="MDQ0359841.1"/>
    </source>
</evidence>
<sequence length="119" mass="13882">MKHTKRKITKIVDEMITYCYSIGATKIELLLEDDEIAHYITLKSDFDMDELDAVNSLNEKLNQGRSEELEEMYWNLTGMSDLDDEVELQLVSALIDRAEIYIDANICTIYLIRKRAKSR</sequence>
<dbReference type="RefSeq" id="WP_307405293.1">
    <property type="nucleotide sequence ID" value="NZ_JAUSUR010000001.1"/>
</dbReference>
<organism evidence="1 2">
    <name type="scientific">Breznakia pachnodae</name>
    <dbReference type="NCBI Taxonomy" id="265178"/>
    <lineage>
        <taxon>Bacteria</taxon>
        <taxon>Bacillati</taxon>
        <taxon>Bacillota</taxon>
        <taxon>Erysipelotrichia</taxon>
        <taxon>Erysipelotrichales</taxon>
        <taxon>Erysipelotrichaceae</taxon>
        <taxon>Breznakia</taxon>
    </lineage>
</organism>
<dbReference type="Proteomes" id="UP001230220">
    <property type="component" value="Unassembled WGS sequence"/>
</dbReference>
<gene>
    <name evidence="1" type="ORF">J2S15_000572</name>
</gene>
<evidence type="ECO:0000313" key="2">
    <source>
        <dbReference type="Proteomes" id="UP001230220"/>
    </source>
</evidence>
<comment type="caution">
    <text evidence="1">The sequence shown here is derived from an EMBL/GenBank/DDBJ whole genome shotgun (WGS) entry which is preliminary data.</text>
</comment>
<name>A0ABU0DZG3_9FIRM</name>